<feature type="domain" description="Class III cytochrome C" evidence="6">
    <location>
        <begin position="113"/>
        <end position="187"/>
    </location>
</feature>
<name>A0A1X7C8N9_9BACT</name>
<evidence type="ECO:0000313" key="7">
    <source>
        <dbReference type="EMBL" id="SME92120.1"/>
    </source>
</evidence>
<dbReference type="GO" id="GO:0009055">
    <property type="term" value="F:electron transfer activity"/>
    <property type="evidence" value="ECO:0007669"/>
    <property type="project" value="InterPro"/>
</dbReference>
<keyword evidence="4" id="KW-0249">Electron transport</keyword>
<dbReference type="EMBL" id="FWZU01000001">
    <property type="protein sequence ID" value="SME92120.1"/>
    <property type="molecule type" value="Genomic_DNA"/>
</dbReference>
<dbReference type="STRING" id="1519643.SAMN06295933_0511"/>
<dbReference type="CDD" id="cd08168">
    <property type="entry name" value="Cytochrom_C3"/>
    <property type="match status" value="3"/>
</dbReference>
<dbReference type="Pfam" id="PF02085">
    <property type="entry name" value="Cytochrom_CIII"/>
    <property type="match status" value="2"/>
</dbReference>
<dbReference type="InterPro" id="IPR036280">
    <property type="entry name" value="Multihaem_cyt_sf"/>
</dbReference>
<evidence type="ECO:0000256" key="1">
    <source>
        <dbReference type="ARBA" id="ARBA00022448"/>
    </source>
</evidence>
<sequence>MQKKFFPIIIITVLLLGLAATGYMTSTQKQKVPVRILFKNSGGKVIFKHLKHHRLYEISCDKCHHERKTANNEPLPCGSCHPESFDKDFVRNHINSFPDNTYCVKCHHAELGKLNFDHEAHEERADDNCQACHHGQEIEDELQKCSNCHTNAGTKEIPSIRNAAHARCVKCHADQFKDGLKGCNPCHKMKDMTHYKGDTTACAQCHQKPGKDLVMNRMSAFHDQCMVCHGELKKGPYKDNDCDKCHLR</sequence>
<dbReference type="Proteomes" id="UP000192906">
    <property type="component" value="Unassembled WGS sequence"/>
</dbReference>
<dbReference type="AlphaFoldDB" id="A0A1X7C8N9"/>
<evidence type="ECO:0000256" key="2">
    <source>
        <dbReference type="ARBA" id="ARBA00022617"/>
    </source>
</evidence>
<protein>
    <submittedName>
        <fullName evidence="7">Doubled CXXCH domain-containing protein</fullName>
    </submittedName>
</protein>
<keyword evidence="2" id="KW-0349">Heme</keyword>
<dbReference type="GO" id="GO:0020037">
    <property type="term" value="F:heme binding"/>
    <property type="evidence" value="ECO:0007669"/>
    <property type="project" value="InterPro"/>
</dbReference>
<proteinExistence type="predicted"/>
<gene>
    <name evidence="7" type="ORF">SAMN06295933_0511</name>
</gene>
<keyword evidence="5" id="KW-0408">Iron</keyword>
<organism evidence="7 8">
    <name type="scientific">Desulfovibrio gilichinskyi</name>
    <dbReference type="NCBI Taxonomy" id="1519643"/>
    <lineage>
        <taxon>Bacteria</taxon>
        <taxon>Pseudomonadati</taxon>
        <taxon>Thermodesulfobacteriota</taxon>
        <taxon>Desulfovibrionia</taxon>
        <taxon>Desulfovibrionales</taxon>
        <taxon>Desulfovibrionaceae</taxon>
        <taxon>Desulfovibrio</taxon>
    </lineage>
</organism>
<accession>A0A1X7C8N9</accession>
<keyword evidence="1" id="KW-0813">Transport</keyword>
<dbReference type="Gene3D" id="3.90.10.10">
    <property type="entry name" value="Cytochrome C3"/>
    <property type="match status" value="3"/>
</dbReference>
<evidence type="ECO:0000256" key="5">
    <source>
        <dbReference type="ARBA" id="ARBA00023004"/>
    </source>
</evidence>
<dbReference type="GO" id="GO:0046872">
    <property type="term" value="F:metal ion binding"/>
    <property type="evidence" value="ECO:0007669"/>
    <property type="project" value="UniProtKB-KW"/>
</dbReference>
<dbReference type="SUPFAM" id="SSF48695">
    <property type="entry name" value="Multiheme cytochromes"/>
    <property type="match status" value="1"/>
</dbReference>
<reference evidence="8" key="1">
    <citation type="submission" date="2017-04" db="EMBL/GenBank/DDBJ databases">
        <authorList>
            <person name="Varghese N."/>
            <person name="Submissions S."/>
        </authorList>
    </citation>
    <scope>NUCLEOTIDE SEQUENCE [LARGE SCALE GENOMIC DNA]</scope>
    <source>
        <strain evidence="8">K3S</strain>
    </source>
</reference>
<dbReference type="RefSeq" id="WP_170921363.1">
    <property type="nucleotide sequence ID" value="NZ_FWZU01000001.1"/>
</dbReference>
<feature type="domain" description="Class III cytochrome C" evidence="6">
    <location>
        <begin position="30"/>
        <end position="110"/>
    </location>
</feature>
<evidence type="ECO:0000259" key="6">
    <source>
        <dbReference type="Pfam" id="PF02085"/>
    </source>
</evidence>
<keyword evidence="8" id="KW-1185">Reference proteome</keyword>
<keyword evidence="3" id="KW-0479">Metal-binding</keyword>
<dbReference type="InterPro" id="IPR020942">
    <property type="entry name" value="Cyt_c_III_dom"/>
</dbReference>
<evidence type="ECO:0000313" key="8">
    <source>
        <dbReference type="Proteomes" id="UP000192906"/>
    </source>
</evidence>
<evidence type="ECO:0000256" key="4">
    <source>
        <dbReference type="ARBA" id="ARBA00022982"/>
    </source>
</evidence>
<evidence type="ECO:0000256" key="3">
    <source>
        <dbReference type="ARBA" id="ARBA00022723"/>
    </source>
</evidence>